<proteinExistence type="predicted"/>
<accession>A0ABQ5B6I2</accession>
<sequence>MYYPRFTKVTIHHFLIQEKSFSWRNRIGMHTSKDDYLINTLRFISRKEASHIYGAVLPECLTSPEMKESKAYKTYLGYATGEVPPKVARKFKKASLSKKESEIVPGDEEPVKKGKRLKTPAKKSASKPATGIVIREPPVEEKSKRKEKRKVRKKSLRDFHKTHPSGSGTITEKLPSVKKIIPTITSEGTGDKLGVPDVTNDDSSESEFESWGNDEDDSNNEQESSDESSKQENESEEQESDSEQDEESNDDQEEEEFDQENESEDDEIKSDEEQGMDDTTNQFDDDADARLEEPTETGIVQDIPQTDAEIMSPLYVHVHHEVPRTQAPTLLTILVSVIPESLLATPTPPPIIETINPLSNLPDFSSVFQFNDRITALEKDVVDLKKDPLHTQVTSLVNSHLDTRLGETRQEFINFLSKSLTARIKEQVKDQLPQILPQEVSNFAPPVIEKLIKESRDKVTLVKVSSQPQSTYEAASSLTEFELQKILIDKIEKSESYLAAPEHRDCYYSLKKSYDLDKDLFYSYDVYSLKRDREDKDKDGDLSVGSDRGLKNRKTSKDVEPTTGPKKKDSTSGSSKGTKSQPKYTGKYVQSKEPVFEVADSDMPQDQTGNLGDNEDEPRDETVGNNVGKTTKEECYKALSEKLDWENPEGGDYPFDLSKPLPLITWGKRQRVPFKIFINNDLKYLQGGISTMTYTTSTTKTNVIKYDLPSIEDMIEQRKSFYAYARGIQLRGDVYSTKRIMAVTHVSVMRKHGYMYLKEIVVRRADNNRLTNLSGDDVADFAIALRMFTRSLVIQKRVEDLQLGVKSYQKQINVTKPDTTRPNIRKRHSYTSYKDPQGFIYVDNIRRNRLMHFDELYKFCDGTLTRLLSSLEDITKNIDMTYLPKRRWSNLEKKRAHFMIKDINKLLKERRMMRSLEKFVGGRLYGTDLRLLQRTI</sequence>
<protein>
    <submittedName>
        <fullName evidence="2">Uncharacterized protein</fullName>
    </submittedName>
</protein>
<reference evidence="2" key="2">
    <citation type="submission" date="2022-01" db="EMBL/GenBank/DDBJ databases">
        <authorList>
            <person name="Yamashiro T."/>
            <person name="Shiraishi A."/>
            <person name="Satake H."/>
            <person name="Nakayama K."/>
        </authorList>
    </citation>
    <scope>NUCLEOTIDE SEQUENCE</scope>
</reference>
<feature type="compositionally biased region" description="Acidic residues" evidence="1">
    <location>
        <begin position="234"/>
        <end position="276"/>
    </location>
</feature>
<feature type="region of interest" description="Disordered" evidence="1">
    <location>
        <begin position="533"/>
        <end position="627"/>
    </location>
</feature>
<evidence type="ECO:0000256" key="1">
    <source>
        <dbReference type="SAM" id="MobiDB-lite"/>
    </source>
</evidence>
<organism evidence="2 3">
    <name type="scientific">Tanacetum coccineum</name>
    <dbReference type="NCBI Taxonomy" id="301880"/>
    <lineage>
        <taxon>Eukaryota</taxon>
        <taxon>Viridiplantae</taxon>
        <taxon>Streptophyta</taxon>
        <taxon>Embryophyta</taxon>
        <taxon>Tracheophyta</taxon>
        <taxon>Spermatophyta</taxon>
        <taxon>Magnoliopsida</taxon>
        <taxon>eudicotyledons</taxon>
        <taxon>Gunneridae</taxon>
        <taxon>Pentapetalae</taxon>
        <taxon>asterids</taxon>
        <taxon>campanulids</taxon>
        <taxon>Asterales</taxon>
        <taxon>Asteraceae</taxon>
        <taxon>Asteroideae</taxon>
        <taxon>Anthemideae</taxon>
        <taxon>Anthemidinae</taxon>
        <taxon>Tanacetum</taxon>
    </lineage>
</organism>
<dbReference type="Proteomes" id="UP001151760">
    <property type="component" value="Unassembled WGS sequence"/>
</dbReference>
<keyword evidence="3" id="KW-1185">Reference proteome</keyword>
<feature type="compositionally biased region" description="Basic and acidic residues" evidence="1">
    <location>
        <begin position="555"/>
        <end position="570"/>
    </location>
</feature>
<comment type="caution">
    <text evidence="2">The sequence shown here is derived from an EMBL/GenBank/DDBJ whole genome shotgun (WGS) entry which is preliminary data.</text>
</comment>
<feature type="compositionally biased region" description="Basic residues" evidence="1">
    <location>
        <begin position="145"/>
        <end position="155"/>
    </location>
</feature>
<reference evidence="2" key="1">
    <citation type="journal article" date="2022" name="Int. J. Mol. Sci.">
        <title>Draft Genome of Tanacetum Coccineum: Genomic Comparison of Closely Related Tanacetum-Family Plants.</title>
        <authorList>
            <person name="Yamashiro T."/>
            <person name="Shiraishi A."/>
            <person name="Nakayama K."/>
            <person name="Satake H."/>
        </authorList>
    </citation>
    <scope>NUCLEOTIDE SEQUENCE</scope>
</reference>
<feature type="region of interest" description="Disordered" evidence="1">
    <location>
        <begin position="98"/>
        <end position="284"/>
    </location>
</feature>
<gene>
    <name evidence="2" type="ORF">Tco_0843491</name>
</gene>
<feature type="compositionally biased region" description="Basic residues" evidence="1">
    <location>
        <begin position="113"/>
        <end position="125"/>
    </location>
</feature>
<feature type="compositionally biased region" description="Low complexity" evidence="1">
    <location>
        <begin position="571"/>
        <end position="583"/>
    </location>
</feature>
<evidence type="ECO:0000313" key="2">
    <source>
        <dbReference type="EMBL" id="GJT09029.1"/>
    </source>
</evidence>
<feature type="compositionally biased region" description="Acidic residues" evidence="1">
    <location>
        <begin position="199"/>
        <end position="226"/>
    </location>
</feature>
<evidence type="ECO:0000313" key="3">
    <source>
        <dbReference type="Proteomes" id="UP001151760"/>
    </source>
</evidence>
<name>A0ABQ5B6I2_9ASTR</name>
<dbReference type="EMBL" id="BQNB010012877">
    <property type="protein sequence ID" value="GJT09029.1"/>
    <property type="molecule type" value="Genomic_DNA"/>
</dbReference>